<keyword evidence="3" id="KW-1185">Reference proteome</keyword>
<sequence length="39" mass="4587">MYSLDKILFLTFFSMVVVFIVLIGIWGLMVLIGQFFKQK</sequence>
<protein>
    <submittedName>
        <fullName evidence="2">Uncharacterized protein</fullName>
    </submittedName>
</protein>
<name>S0KLR3_9ENTE</name>
<organism evidence="2 3">
    <name type="scientific">Enterococcus columbae DSM 7374 = ATCC 51263</name>
    <dbReference type="NCBI Taxonomy" id="1121865"/>
    <lineage>
        <taxon>Bacteria</taxon>
        <taxon>Bacillati</taxon>
        <taxon>Bacillota</taxon>
        <taxon>Bacilli</taxon>
        <taxon>Lactobacillales</taxon>
        <taxon>Enterococcaceae</taxon>
        <taxon>Enterococcus</taxon>
    </lineage>
</organism>
<dbReference type="EMBL" id="ASWJ01000008">
    <property type="protein sequence ID" value="EOW80487.1"/>
    <property type="molecule type" value="Genomic_DNA"/>
</dbReference>
<reference evidence="2 3" key="1">
    <citation type="submission" date="2013-03" db="EMBL/GenBank/DDBJ databases">
        <title>The Genome Sequence of Enterococcus columbae ATCC_51263 (PacBio/Illumina hybrid assembly).</title>
        <authorList>
            <consortium name="The Broad Institute Genomics Platform"/>
            <consortium name="The Broad Institute Genome Sequencing Center for Infectious Disease"/>
            <person name="Earl A."/>
            <person name="Russ C."/>
            <person name="Gilmore M."/>
            <person name="Surin D."/>
            <person name="Walker B."/>
            <person name="Young S."/>
            <person name="Zeng Q."/>
            <person name="Gargeya S."/>
            <person name="Fitzgerald M."/>
            <person name="Haas B."/>
            <person name="Abouelleil A."/>
            <person name="Allen A.W."/>
            <person name="Alvarado L."/>
            <person name="Arachchi H.M."/>
            <person name="Berlin A.M."/>
            <person name="Chapman S.B."/>
            <person name="Gainer-Dewar J."/>
            <person name="Goldberg J."/>
            <person name="Griggs A."/>
            <person name="Gujja S."/>
            <person name="Hansen M."/>
            <person name="Howarth C."/>
            <person name="Imamovic A."/>
            <person name="Ireland A."/>
            <person name="Larimer J."/>
            <person name="McCowan C."/>
            <person name="Murphy C."/>
            <person name="Pearson M."/>
            <person name="Poon T.W."/>
            <person name="Priest M."/>
            <person name="Roberts A."/>
            <person name="Saif S."/>
            <person name="Shea T."/>
            <person name="Sisk P."/>
            <person name="Sykes S."/>
            <person name="Wortman J."/>
            <person name="Nusbaum C."/>
            <person name="Birren B."/>
        </authorList>
    </citation>
    <scope>NUCLEOTIDE SEQUENCE [LARGE SCALE GENOMIC DNA]</scope>
    <source>
        <strain evidence="2 3">ATCC 51263</strain>
    </source>
</reference>
<evidence type="ECO:0000313" key="2">
    <source>
        <dbReference type="EMBL" id="EOW80487.1"/>
    </source>
</evidence>
<evidence type="ECO:0000256" key="1">
    <source>
        <dbReference type="SAM" id="Phobius"/>
    </source>
</evidence>
<dbReference type="PATRIC" id="fig|1121865.3.peg.1014"/>
<accession>S0KLR3</accession>
<dbReference type="Proteomes" id="UP000014113">
    <property type="component" value="Unassembled WGS sequence"/>
</dbReference>
<keyword evidence="1" id="KW-0812">Transmembrane</keyword>
<proteinExistence type="predicted"/>
<keyword evidence="1" id="KW-1133">Transmembrane helix</keyword>
<gene>
    <name evidence="2" type="ORF">I568_01664</name>
</gene>
<comment type="caution">
    <text evidence="2">The sequence shown here is derived from an EMBL/GenBank/DDBJ whole genome shotgun (WGS) entry which is preliminary data.</text>
</comment>
<feature type="transmembrane region" description="Helical" evidence="1">
    <location>
        <begin position="12"/>
        <end position="36"/>
    </location>
</feature>
<dbReference type="AlphaFoldDB" id="S0KLR3"/>
<dbReference type="STRING" id="1121865.OMW_01044"/>
<keyword evidence="1" id="KW-0472">Membrane</keyword>
<evidence type="ECO:0000313" key="3">
    <source>
        <dbReference type="Proteomes" id="UP000014113"/>
    </source>
</evidence>